<dbReference type="EMBL" id="KI517464">
    <property type="protein sequence ID" value="ESQ43263.1"/>
    <property type="molecule type" value="Genomic_DNA"/>
</dbReference>
<dbReference type="Gramene" id="ESQ43263">
    <property type="protein sequence ID" value="ESQ43263"/>
    <property type="gene ID" value="EUTSA_v10015663mg"/>
</dbReference>
<organism evidence="2 3">
    <name type="scientific">Eutrema salsugineum</name>
    <name type="common">Saltwater cress</name>
    <name type="synonym">Sisymbrium salsugineum</name>
    <dbReference type="NCBI Taxonomy" id="72664"/>
    <lineage>
        <taxon>Eukaryota</taxon>
        <taxon>Viridiplantae</taxon>
        <taxon>Streptophyta</taxon>
        <taxon>Embryophyta</taxon>
        <taxon>Tracheophyta</taxon>
        <taxon>Spermatophyta</taxon>
        <taxon>Magnoliopsida</taxon>
        <taxon>eudicotyledons</taxon>
        <taxon>Gunneridae</taxon>
        <taxon>Pentapetalae</taxon>
        <taxon>rosids</taxon>
        <taxon>malvids</taxon>
        <taxon>Brassicales</taxon>
        <taxon>Brassicaceae</taxon>
        <taxon>Eutremeae</taxon>
        <taxon>Eutrema</taxon>
    </lineage>
</organism>
<accession>V4LTQ3</accession>
<dbReference type="Proteomes" id="UP000030689">
    <property type="component" value="Unassembled WGS sequence"/>
</dbReference>
<evidence type="ECO:0000256" key="1">
    <source>
        <dbReference type="SAM" id="SignalP"/>
    </source>
</evidence>
<sequence length="80" mass="9025">MRTIMKTLVALVFTALFIVSSINCRTIPAPTPVYGINQDEHCFEEEEACFYGGDRNCSEFCRENGYFYGACTIDGCCCER</sequence>
<feature type="chain" id="PRO_5004723997" description="Knottin scorpion toxin-like domain-containing protein" evidence="1">
    <location>
        <begin position="25"/>
        <end position="80"/>
    </location>
</feature>
<evidence type="ECO:0008006" key="4">
    <source>
        <dbReference type="Google" id="ProtNLM"/>
    </source>
</evidence>
<gene>
    <name evidence="2" type="ORF">EUTSA_v10015663mg</name>
</gene>
<feature type="signal peptide" evidence="1">
    <location>
        <begin position="1"/>
        <end position="24"/>
    </location>
</feature>
<keyword evidence="3" id="KW-1185">Reference proteome</keyword>
<keyword evidence="1" id="KW-0732">Signal</keyword>
<proteinExistence type="predicted"/>
<name>V4LTQ3_EUTSA</name>
<dbReference type="KEGG" id="eus:EUTSA_v10015663mg"/>
<reference evidence="2 3" key="1">
    <citation type="journal article" date="2013" name="Front. Plant Sci.">
        <title>The Reference Genome of the Halophytic Plant Eutrema salsugineum.</title>
        <authorList>
            <person name="Yang R."/>
            <person name="Jarvis D.E."/>
            <person name="Chen H."/>
            <person name="Beilstein M.A."/>
            <person name="Grimwood J."/>
            <person name="Jenkins J."/>
            <person name="Shu S."/>
            <person name="Prochnik S."/>
            <person name="Xin M."/>
            <person name="Ma C."/>
            <person name="Schmutz J."/>
            <person name="Wing R.A."/>
            <person name="Mitchell-Olds T."/>
            <person name="Schumaker K.S."/>
            <person name="Wang X."/>
        </authorList>
    </citation>
    <scope>NUCLEOTIDE SEQUENCE [LARGE SCALE GENOMIC DNA]</scope>
</reference>
<protein>
    <recommendedName>
        <fullName evidence="4">Knottin scorpion toxin-like domain-containing protein</fullName>
    </recommendedName>
</protein>
<evidence type="ECO:0000313" key="2">
    <source>
        <dbReference type="EMBL" id="ESQ43263.1"/>
    </source>
</evidence>
<dbReference type="OMA" id="MAITMRT"/>
<dbReference type="AlphaFoldDB" id="V4LTQ3"/>
<evidence type="ECO:0000313" key="3">
    <source>
        <dbReference type="Proteomes" id="UP000030689"/>
    </source>
</evidence>